<dbReference type="AlphaFoldDB" id="A0A2N6SXB7"/>
<evidence type="ECO:0008006" key="3">
    <source>
        <dbReference type="Google" id="ProtNLM"/>
    </source>
</evidence>
<proteinExistence type="predicted"/>
<dbReference type="EMBL" id="PNHF01000022">
    <property type="protein sequence ID" value="PMC61724.1"/>
    <property type="molecule type" value="Genomic_DNA"/>
</dbReference>
<evidence type="ECO:0000313" key="1">
    <source>
        <dbReference type="EMBL" id="PMC61724.1"/>
    </source>
</evidence>
<sequence>MLDFGRWSSSDLVGNSLRGVLAEFLVGRALGVDPRNVRVEWDAWDLVTVDGTTVEVKSASYWQSWKQVRPSDIRFDLAEHQSWTSETDTFDEGKSRPADVYVFCVLGCRDNPNVDPLDLSEWNFPVVSAATIDDVVGDQKSIGLGPLISRIEPRHASSADLADAVAAEAEVTLESRGGNSVALPR</sequence>
<protein>
    <recommendedName>
        <fullName evidence="3">PD(D/E)XK endonuclease domain-containing protein</fullName>
    </recommendedName>
</protein>
<gene>
    <name evidence="1" type="ORF">CJ204_09480</name>
</gene>
<comment type="caution">
    <text evidence="1">The sequence shown here is derived from an EMBL/GenBank/DDBJ whole genome shotgun (WGS) entry which is preliminary data.</text>
</comment>
<reference evidence="1 2" key="1">
    <citation type="submission" date="2017-09" db="EMBL/GenBank/DDBJ databases">
        <title>Bacterial strain isolated from the female urinary microbiota.</title>
        <authorList>
            <person name="Thomas-White K."/>
            <person name="Kumar N."/>
            <person name="Forster S."/>
            <person name="Putonti C."/>
            <person name="Lawley T."/>
            <person name="Wolfe A.J."/>
        </authorList>
    </citation>
    <scope>NUCLEOTIDE SEQUENCE [LARGE SCALE GENOMIC DNA]</scope>
    <source>
        <strain evidence="1 2">UMB0908</strain>
    </source>
</reference>
<name>A0A2N6SXB7_9CORY</name>
<organism evidence="1 2">
    <name type="scientific">Corynebacterium xerosis</name>
    <dbReference type="NCBI Taxonomy" id="1725"/>
    <lineage>
        <taxon>Bacteria</taxon>
        <taxon>Bacillati</taxon>
        <taxon>Actinomycetota</taxon>
        <taxon>Actinomycetes</taxon>
        <taxon>Mycobacteriales</taxon>
        <taxon>Corynebacteriaceae</taxon>
        <taxon>Corynebacterium</taxon>
    </lineage>
</organism>
<dbReference type="Proteomes" id="UP000235363">
    <property type="component" value="Unassembled WGS sequence"/>
</dbReference>
<accession>A0A2N6SXB7</accession>
<evidence type="ECO:0000313" key="2">
    <source>
        <dbReference type="Proteomes" id="UP000235363"/>
    </source>
</evidence>